<protein>
    <submittedName>
        <fullName evidence="3">F-box domain containing protein</fullName>
    </submittedName>
</protein>
<dbReference type="Pfam" id="PF12937">
    <property type="entry name" value="F-box-like"/>
    <property type="match status" value="1"/>
</dbReference>
<dbReference type="EMBL" id="MG011691">
    <property type="protein sequence ID" value="AVK77576.1"/>
    <property type="molecule type" value="Genomic_DNA"/>
</dbReference>
<dbReference type="SUPFAM" id="SSF81383">
    <property type="entry name" value="F-box domain"/>
    <property type="match status" value="1"/>
</dbReference>
<dbReference type="SUPFAM" id="SSF82185">
    <property type="entry name" value="Histone H3 K4-specific methyltransferase SET7/9 N-terminal domain"/>
    <property type="match status" value="1"/>
</dbReference>
<organism evidence="3">
    <name type="scientific">Pandoravirus macleodensis</name>
    <dbReference type="NCBI Taxonomy" id="2107707"/>
    <lineage>
        <taxon>Viruses</taxon>
        <taxon>Pandoravirus</taxon>
    </lineage>
</organism>
<dbReference type="InterPro" id="IPR036047">
    <property type="entry name" value="F-box-like_dom_sf"/>
</dbReference>
<gene>
    <name evidence="3" type="ORF">pmac_cds_888</name>
</gene>
<evidence type="ECO:0000256" key="1">
    <source>
        <dbReference type="SAM" id="MobiDB-lite"/>
    </source>
</evidence>
<sequence length="755" mass="82127">MEMCARMKFGVNYIGDNRREDYALVASSIRRSTPLGTKRPHDSCSHLDNPCTRATPNQNQQEPRDGDYSPPRKRARLECPSWSGADGSGMHAMKDAQDDHRLPPTSPIAWLSDEIRLHIARYCSLVDLGRLACVSRDWCRVASDPHLCARTYDLHVGRCRFDHLCHGVTTDVVSDPAFFTDGLAALGVPDDADASETTRPVTRDGGVPIAPEAIPSWATNIGRALAKCCARIARSAAETRGRGTLYEDPSPAAECSGDSGGLLQTCRHVPPTFIEAFGVGAAYRASTVGALDAYAGPRFSYQPTDADSQPRHAPRYDRPMGAYMWPCRISASPPRHTACLYTDGPRYSFETDVALALMLADADGRTVWAHAWSRSSTDVTVDSVAWYCAGPFPRREALYMDLADDTSEGDQDTNDKPTRAPRVRPPVDQMPLVVCRRFDGTVACARAGRRVNRKTGVRYILNDAIGPCLMETAGSRTIYRGGLAMGVRSGRGTVQTANGVTIYDGLWDNDLPGGEGKLYDTAGRLVFSGTFRDGAPGAGPGLLCVPSSSSPSLSAASETPTNVRPCKVYGSAWETLMAGSEVIYATPRGDGHITLADGTRLDCRWSHPRRPPSVLRVHVSARSTLSLDGRPCVLDLTVAPPSFYDDALALLEDVHDHDDDNDEVMPIRAKRVRGAKAVAVHVEERHQRDCVSAWRERIPSELVATCPSQQRGMVAEPCEWIVHALASPSLSFAVDLAPHRPGRLVVNLLDAPRQT</sequence>
<feature type="region of interest" description="Disordered" evidence="1">
    <location>
        <begin position="33"/>
        <end position="100"/>
    </location>
</feature>
<feature type="domain" description="F-box" evidence="2">
    <location>
        <begin position="113"/>
        <end position="149"/>
    </location>
</feature>
<dbReference type="GeneID" id="36842031"/>
<dbReference type="CDD" id="cd09917">
    <property type="entry name" value="F-box_SF"/>
    <property type="match status" value="1"/>
</dbReference>
<dbReference type="RefSeq" id="YP_009481572.1">
    <property type="nucleotide sequence ID" value="NC_037665.1"/>
</dbReference>
<feature type="compositionally biased region" description="Polar residues" evidence="1">
    <location>
        <begin position="52"/>
        <end position="61"/>
    </location>
</feature>
<dbReference type="Gene3D" id="1.20.1280.50">
    <property type="match status" value="1"/>
</dbReference>
<accession>A0A2U7UGH5</accession>
<dbReference type="Proteomes" id="UP000249758">
    <property type="component" value="Segment"/>
</dbReference>
<proteinExistence type="predicted"/>
<reference evidence="3" key="1">
    <citation type="journal article" date="2018" name="Nat. Commun.">
        <title>Diversity and evolution of the emerging Pandoraviridae family.</title>
        <authorList>
            <person name="Legendre M."/>
            <person name="Fabre E."/>
            <person name="Poirot O."/>
            <person name="Jeudy S."/>
            <person name="Lartigue A."/>
            <person name="Alempic J.M."/>
            <person name="Beucher L."/>
            <person name="Philippe N."/>
            <person name="Bertaux L."/>
            <person name="Christo-Foroux E."/>
            <person name="Labadie K."/>
            <person name="Coute Y."/>
            <person name="Abergel C."/>
            <person name="Claverie J.M."/>
        </authorList>
    </citation>
    <scope>NUCLEOTIDE SEQUENCE [LARGE SCALE GENOMIC DNA]</scope>
    <source>
        <strain evidence="3">Macleodensis</strain>
    </source>
</reference>
<evidence type="ECO:0000313" key="3">
    <source>
        <dbReference type="EMBL" id="AVK77576.1"/>
    </source>
</evidence>
<dbReference type="KEGG" id="vg:36842031"/>
<feature type="region of interest" description="Disordered" evidence="1">
    <location>
        <begin position="404"/>
        <end position="425"/>
    </location>
</feature>
<name>A0A2U7UGH5_9VIRU</name>
<evidence type="ECO:0000259" key="2">
    <source>
        <dbReference type="Pfam" id="PF12937"/>
    </source>
</evidence>
<dbReference type="InterPro" id="IPR001810">
    <property type="entry name" value="F-box_dom"/>
</dbReference>